<dbReference type="EMBL" id="JAHLQT010018130">
    <property type="protein sequence ID" value="KAG7169168.1"/>
    <property type="molecule type" value="Genomic_DNA"/>
</dbReference>
<reference evidence="3" key="1">
    <citation type="journal article" date="2021" name="Sci. Adv.">
        <title>The American lobster genome reveals insights on longevity, neural, and immune adaptations.</title>
        <authorList>
            <person name="Polinski J.M."/>
            <person name="Zimin A.V."/>
            <person name="Clark K.F."/>
            <person name="Kohn A.B."/>
            <person name="Sadowski N."/>
            <person name="Timp W."/>
            <person name="Ptitsyn A."/>
            <person name="Khanna P."/>
            <person name="Romanova D.Y."/>
            <person name="Williams P."/>
            <person name="Greenwood S.J."/>
            <person name="Moroz L.L."/>
            <person name="Walt D.R."/>
            <person name="Bodnar A.G."/>
        </authorList>
    </citation>
    <scope>NUCLEOTIDE SEQUENCE</scope>
    <source>
        <strain evidence="3">GMGI-L3</strain>
    </source>
</reference>
<dbReference type="Proteomes" id="UP000747542">
    <property type="component" value="Unassembled WGS sequence"/>
</dbReference>
<evidence type="ECO:0000313" key="4">
    <source>
        <dbReference type="Proteomes" id="UP000747542"/>
    </source>
</evidence>
<feature type="compositionally biased region" description="Basic and acidic residues" evidence="1">
    <location>
        <begin position="108"/>
        <end position="118"/>
    </location>
</feature>
<name>A0A8J5KAK1_HOMAM</name>
<feature type="region of interest" description="Disordered" evidence="1">
    <location>
        <begin position="87"/>
        <end position="118"/>
    </location>
</feature>
<proteinExistence type="predicted"/>
<protein>
    <recommendedName>
        <fullName evidence="5">Secreted protein</fullName>
    </recommendedName>
</protein>
<evidence type="ECO:0000313" key="3">
    <source>
        <dbReference type="EMBL" id="KAG7169168.1"/>
    </source>
</evidence>
<dbReference type="AlphaFoldDB" id="A0A8J5KAK1"/>
<comment type="caution">
    <text evidence="3">The sequence shown here is derived from an EMBL/GenBank/DDBJ whole genome shotgun (WGS) entry which is preliminary data.</text>
</comment>
<feature type="chain" id="PRO_5035281773" description="Secreted protein" evidence="2">
    <location>
        <begin position="29"/>
        <end position="118"/>
    </location>
</feature>
<evidence type="ECO:0000256" key="2">
    <source>
        <dbReference type="SAM" id="SignalP"/>
    </source>
</evidence>
<evidence type="ECO:0008006" key="5">
    <source>
        <dbReference type="Google" id="ProtNLM"/>
    </source>
</evidence>
<evidence type="ECO:0000256" key="1">
    <source>
        <dbReference type="SAM" id="MobiDB-lite"/>
    </source>
</evidence>
<sequence length="118" mass="13584">MVSMKLFTTTSTLVILVVLGLSLEMVTAEDCDLPTCTVISGQEVRCKNPYAWFEFHPHPANPNQYVQCTRIRTKHLVDMMMIAWKKSSNNNKAARGNDKNNKQQQKQEPQESEKRQEQ</sequence>
<accession>A0A8J5KAK1</accession>
<feature type="signal peptide" evidence="2">
    <location>
        <begin position="1"/>
        <end position="28"/>
    </location>
</feature>
<keyword evidence="4" id="KW-1185">Reference proteome</keyword>
<keyword evidence="2" id="KW-0732">Signal</keyword>
<organism evidence="3 4">
    <name type="scientific">Homarus americanus</name>
    <name type="common">American lobster</name>
    <dbReference type="NCBI Taxonomy" id="6706"/>
    <lineage>
        <taxon>Eukaryota</taxon>
        <taxon>Metazoa</taxon>
        <taxon>Ecdysozoa</taxon>
        <taxon>Arthropoda</taxon>
        <taxon>Crustacea</taxon>
        <taxon>Multicrustacea</taxon>
        <taxon>Malacostraca</taxon>
        <taxon>Eumalacostraca</taxon>
        <taxon>Eucarida</taxon>
        <taxon>Decapoda</taxon>
        <taxon>Pleocyemata</taxon>
        <taxon>Astacidea</taxon>
        <taxon>Nephropoidea</taxon>
        <taxon>Nephropidae</taxon>
        <taxon>Homarus</taxon>
    </lineage>
</organism>
<gene>
    <name evidence="3" type="ORF">Hamer_G020650</name>
</gene>